<evidence type="ECO:0000313" key="1">
    <source>
        <dbReference type="EMBL" id="MBO8414953.1"/>
    </source>
</evidence>
<dbReference type="Proteomes" id="UP000823631">
    <property type="component" value="Unassembled WGS sequence"/>
</dbReference>
<reference evidence="1" key="1">
    <citation type="submission" date="2020-10" db="EMBL/GenBank/DDBJ databases">
        <authorList>
            <person name="Gilroy R."/>
        </authorList>
    </citation>
    <scope>NUCLEOTIDE SEQUENCE</scope>
    <source>
        <strain evidence="1">17213</strain>
    </source>
</reference>
<accession>A0A9D9GRZ4</accession>
<name>A0A9D9GRZ4_9GAMM</name>
<organism evidence="1 2">
    <name type="scientific">Candidatus Avisuccinivibrio stercorigallinarum</name>
    <dbReference type="NCBI Taxonomy" id="2840704"/>
    <lineage>
        <taxon>Bacteria</taxon>
        <taxon>Pseudomonadati</taxon>
        <taxon>Pseudomonadota</taxon>
        <taxon>Gammaproteobacteria</taxon>
        <taxon>Aeromonadales</taxon>
        <taxon>Succinivibrionaceae</taxon>
        <taxon>Succinivibrionaceae incertae sedis</taxon>
        <taxon>Candidatus Avisuccinivibrio</taxon>
    </lineage>
</organism>
<dbReference type="PROSITE" id="PS51257">
    <property type="entry name" value="PROKAR_LIPOPROTEIN"/>
    <property type="match status" value="1"/>
</dbReference>
<sequence length="49" mass="5076">MQQRSCACGGCCFSTTTFIIATSSCGGLPYLTLLTVRPPARPAISAPLL</sequence>
<evidence type="ECO:0000313" key="2">
    <source>
        <dbReference type="Proteomes" id="UP000823631"/>
    </source>
</evidence>
<protein>
    <submittedName>
        <fullName evidence="1">Uncharacterized protein</fullName>
    </submittedName>
</protein>
<dbReference type="EMBL" id="JADINH010000016">
    <property type="protein sequence ID" value="MBO8414953.1"/>
    <property type="molecule type" value="Genomic_DNA"/>
</dbReference>
<gene>
    <name evidence="1" type="ORF">IAB19_01040</name>
</gene>
<proteinExistence type="predicted"/>
<comment type="caution">
    <text evidence="1">The sequence shown here is derived from an EMBL/GenBank/DDBJ whole genome shotgun (WGS) entry which is preliminary data.</text>
</comment>
<dbReference type="AlphaFoldDB" id="A0A9D9GRZ4"/>
<reference evidence="1" key="2">
    <citation type="journal article" date="2021" name="PeerJ">
        <title>Extensive microbial diversity within the chicken gut microbiome revealed by metagenomics and culture.</title>
        <authorList>
            <person name="Gilroy R."/>
            <person name="Ravi A."/>
            <person name="Getino M."/>
            <person name="Pursley I."/>
            <person name="Horton D.L."/>
            <person name="Alikhan N.F."/>
            <person name="Baker D."/>
            <person name="Gharbi K."/>
            <person name="Hall N."/>
            <person name="Watson M."/>
            <person name="Adriaenssens E.M."/>
            <person name="Foster-Nyarko E."/>
            <person name="Jarju S."/>
            <person name="Secka A."/>
            <person name="Antonio M."/>
            <person name="Oren A."/>
            <person name="Chaudhuri R.R."/>
            <person name="La Ragione R."/>
            <person name="Hildebrand F."/>
            <person name="Pallen M.J."/>
        </authorList>
    </citation>
    <scope>NUCLEOTIDE SEQUENCE</scope>
    <source>
        <strain evidence="1">17213</strain>
    </source>
</reference>